<comment type="caution">
    <text evidence="1">The sequence shown here is derived from an EMBL/GenBank/DDBJ whole genome shotgun (WGS) entry which is preliminary data.</text>
</comment>
<evidence type="ECO:0008006" key="3">
    <source>
        <dbReference type="Google" id="ProtNLM"/>
    </source>
</evidence>
<organism evidence="1 2">
    <name type="scientific">Aquimarina hainanensis</name>
    <dbReference type="NCBI Taxonomy" id="1578017"/>
    <lineage>
        <taxon>Bacteria</taxon>
        <taxon>Pseudomonadati</taxon>
        <taxon>Bacteroidota</taxon>
        <taxon>Flavobacteriia</taxon>
        <taxon>Flavobacteriales</taxon>
        <taxon>Flavobacteriaceae</taxon>
        <taxon>Aquimarina</taxon>
    </lineage>
</organism>
<dbReference type="RefSeq" id="WP_378253836.1">
    <property type="nucleotide sequence ID" value="NZ_JBHSJV010000001.1"/>
</dbReference>
<dbReference type="EMBL" id="JBHULX010000048">
    <property type="protein sequence ID" value="MFD2593678.1"/>
    <property type="molecule type" value="Genomic_DNA"/>
</dbReference>
<evidence type="ECO:0000313" key="1">
    <source>
        <dbReference type="EMBL" id="MFD2593678.1"/>
    </source>
</evidence>
<accession>A0ABW5NHE8</accession>
<evidence type="ECO:0000313" key="2">
    <source>
        <dbReference type="Proteomes" id="UP001597459"/>
    </source>
</evidence>
<gene>
    <name evidence="1" type="ORF">ACFSTE_22760</name>
</gene>
<dbReference type="Proteomes" id="UP001597459">
    <property type="component" value="Unassembled WGS sequence"/>
</dbReference>
<protein>
    <recommendedName>
        <fullName evidence="3">Outer membrane protein beta-barrel domain-containing protein</fullName>
    </recommendedName>
</protein>
<keyword evidence="2" id="KW-1185">Reference proteome</keyword>
<proteinExistence type="predicted"/>
<sequence>MKTNPIPIIFFLIIQLSGIIAQEKNNDYIEFNDRKNIVHGIYLGINTGYGKIDRRNTINAGIKLAYVANRKFEYGIAAKFFYSDQTSADNISSNDISSTTGDVVGTYGGVHLEPILFSKSKINVSFPILIGPGVVAYIEESSSNKGEHEATTSDQVFVVEPGVNILFNFSRYVQIEAGAKYRFSSKFTIHPDAITRINGYSIDLGIKIGVFNLGRNRYKKKLSNES</sequence>
<reference evidence="2" key="1">
    <citation type="journal article" date="2019" name="Int. J. Syst. Evol. Microbiol.">
        <title>The Global Catalogue of Microorganisms (GCM) 10K type strain sequencing project: providing services to taxonomists for standard genome sequencing and annotation.</title>
        <authorList>
            <consortium name="The Broad Institute Genomics Platform"/>
            <consortium name="The Broad Institute Genome Sequencing Center for Infectious Disease"/>
            <person name="Wu L."/>
            <person name="Ma J."/>
        </authorList>
    </citation>
    <scope>NUCLEOTIDE SEQUENCE [LARGE SCALE GENOMIC DNA]</scope>
    <source>
        <strain evidence="2">KCTC 42423</strain>
    </source>
</reference>
<name>A0ABW5NHE8_9FLAO</name>